<dbReference type="InterPro" id="IPR010326">
    <property type="entry name" value="EXOC3/Sec6"/>
</dbReference>
<dbReference type="GO" id="GO:0016020">
    <property type="term" value="C:membrane"/>
    <property type="evidence" value="ECO:0007669"/>
    <property type="project" value="UniProtKB-ARBA"/>
</dbReference>
<keyword evidence="14" id="KW-0966">Cell projection</keyword>
<evidence type="ECO:0000313" key="18">
    <source>
        <dbReference type="Proteomes" id="UP000694568"/>
    </source>
</evidence>
<keyword evidence="12" id="KW-0007">Acetylation</keyword>
<dbReference type="Gene3D" id="1.10.357.70">
    <property type="entry name" value="Exocyst complex component Sec6, C-terminal domain"/>
    <property type="match status" value="1"/>
</dbReference>
<reference evidence="17" key="1">
    <citation type="submission" date="2025-08" db="UniProtKB">
        <authorList>
            <consortium name="Ensembl"/>
        </authorList>
    </citation>
    <scope>IDENTIFICATION</scope>
</reference>
<dbReference type="GO" id="GO:0051601">
    <property type="term" value="P:exocyst localization"/>
    <property type="evidence" value="ECO:0007669"/>
    <property type="project" value="TreeGrafter"/>
</dbReference>
<evidence type="ECO:0000256" key="12">
    <source>
        <dbReference type="ARBA" id="ARBA00022990"/>
    </source>
</evidence>
<dbReference type="Gene3D" id="1.10.357.50">
    <property type="match status" value="1"/>
</dbReference>
<dbReference type="GO" id="GO:0015031">
    <property type="term" value="P:protein transport"/>
    <property type="evidence" value="ECO:0007669"/>
    <property type="project" value="UniProtKB-KW"/>
</dbReference>
<dbReference type="GO" id="GO:0005794">
    <property type="term" value="C:Golgi apparatus"/>
    <property type="evidence" value="ECO:0007669"/>
    <property type="project" value="UniProtKB-SubCell"/>
</dbReference>
<dbReference type="GO" id="GO:0030496">
    <property type="term" value="C:midbody"/>
    <property type="evidence" value="ECO:0007669"/>
    <property type="project" value="UniProtKB-SubCell"/>
</dbReference>
<dbReference type="GO" id="GO:0030426">
    <property type="term" value="C:growth cone"/>
    <property type="evidence" value="ECO:0007669"/>
    <property type="project" value="UniProtKB-SubCell"/>
</dbReference>
<proteinExistence type="inferred from homology"/>
<dbReference type="GO" id="GO:0048471">
    <property type="term" value="C:perinuclear region of cytoplasm"/>
    <property type="evidence" value="ECO:0007669"/>
    <property type="project" value="UniProtKB-SubCell"/>
</dbReference>
<dbReference type="Ensembl" id="ENSSLUT00000013438.1">
    <property type="protein sequence ID" value="ENSSLUP00000013000.1"/>
    <property type="gene ID" value="ENSSLUG00000006080.1"/>
</dbReference>
<accession>A0A8C9XMD3</accession>
<dbReference type="GO" id="GO:0006887">
    <property type="term" value="P:exocytosis"/>
    <property type="evidence" value="ECO:0007669"/>
    <property type="project" value="UniProtKB-KW"/>
</dbReference>
<evidence type="ECO:0000256" key="9">
    <source>
        <dbReference type="ARBA" id="ARBA00022483"/>
    </source>
</evidence>
<keyword evidence="10" id="KW-0963">Cytoplasm</keyword>
<evidence type="ECO:0000256" key="3">
    <source>
        <dbReference type="ARBA" id="ARBA00004555"/>
    </source>
</evidence>
<keyword evidence="13" id="KW-0333">Golgi apparatus</keyword>
<keyword evidence="9" id="KW-0268">Exocytosis</keyword>
<dbReference type="GeneTree" id="ENSGT01030000234613"/>
<dbReference type="FunFam" id="1.10.357.50:FF:000004">
    <property type="entry name" value="Exocyst complex component 3"/>
    <property type="match status" value="1"/>
</dbReference>
<evidence type="ECO:0000256" key="5">
    <source>
        <dbReference type="ARBA" id="ARBA00004624"/>
    </source>
</evidence>
<evidence type="ECO:0000256" key="11">
    <source>
        <dbReference type="ARBA" id="ARBA00022927"/>
    </source>
</evidence>
<protein>
    <recommendedName>
        <fullName evidence="7">Exocyst complex component 3</fullName>
    </recommendedName>
    <alternativeName>
        <fullName evidence="16">Exocyst complex component Sec6</fullName>
    </alternativeName>
</protein>
<sequence length="754" mass="87003">SCNVSCCVQAVQETSREAVATAVQRVAGMLQRSDQLDKVEQYRRREARKKASVEARLKAAIQSQLDGVRTGLTQLHSALLDVKDIQGSLADVSKDWRQSINTIENLKDVKDAVVQHSQLASAVENLKNIFSVPEIVADTQQLIEQGELLQAHRKLMELECSRDDLMYEQYRMDSKNTSDMSLISIYFEDVQGLSDELAKQLWMILQRSMLTVRRDPTMLVSSVRIIEREEKIDRRMVDRKKQTGFIPPGRPKRWKDKMFQVLEGTVGTRIEGTQSVTKEADKMWLVRLLEITRKYVLDDLIVVKNLMVQCFPQHYNTFFGLYHNAVSSRVKELASEDLEANEIVSLLTWVLNTYKSVEMMGHPELFSEYDINQLEPLLPQDVVDDLLSKYVKTFTSNITGWLRKALETDKKDWQKETEPEADQDGYYQTTLPAIVFQMFEQNLQVAAQIDIDFKEQVLKLCLKQMNTFLIRYREEAVTYKEEHMRDRQMPQCYVQYMIAIINNCQTFKESINSLKRKYLQSSEPTDSDAAIERTLNEVAKEGCQFLLDEVFLDLEHHLNELLTRKWLTGSHAVDTICVTVEDYFNDFNKIKKPFNQEMTGEALRRVVVEYIKAVMQKRITFKNADERREGAERMIKEADQFKFLFRKLAGEDTDRLCGAIAAIAEVFKLTDPTLLFLEVTTLVSKYPDIREEHIQALLAVRGDASREMRQMIIGTLSENKVSYSGVTQPIFKDITVPTMTMTTMTSMATAKLLK</sequence>
<organism evidence="17 18">
    <name type="scientific">Sander lucioperca</name>
    <name type="common">Pike-perch</name>
    <name type="synonym">Perca lucioperca</name>
    <dbReference type="NCBI Taxonomy" id="283035"/>
    <lineage>
        <taxon>Eukaryota</taxon>
        <taxon>Metazoa</taxon>
        <taxon>Chordata</taxon>
        <taxon>Craniata</taxon>
        <taxon>Vertebrata</taxon>
        <taxon>Euteleostomi</taxon>
        <taxon>Actinopterygii</taxon>
        <taxon>Neopterygii</taxon>
        <taxon>Teleostei</taxon>
        <taxon>Neoteleostei</taxon>
        <taxon>Acanthomorphata</taxon>
        <taxon>Eupercaria</taxon>
        <taxon>Perciformes</taxon>
        <taxon>Percoidei</taxon>
        <taxon>Percidae</taxon>
        <taxon>Luciopercinae</taxon>
        <taxon>Sander</taxon>
    </lineage>
</organism>
<comment type="subunit">
    <text evidence="15">The exocyst complex is composed of EXOC1, EXOC2, EXOC3, EXOC4, EXOC5, EXOC6, EXOC7 and EXOC8. Interacts with EXOC3L1. Interacts with BIRC6/bruce. Interacts with MYRIP. Interacts with SLC6A9.</text>
</comment>
<keyword evidence="18" id="KW-1185">Reference proteome</keyword>
<dbReference type="PANTHER" id="PTHR21292:SF13">
    <property type="entry name" value="EXOCYST COMPLEX COMPONENT 3"/>
    <property type="match status" value="1"/>
</dbReference>
<reference evidence="17" key="2">
    <citation type="submission" date="2025-09" db="UniProtKB">
        <authorList>
            <consortium name="Ensembl"/>
        </authorList>
    </citation>
    <scope>IDENTIFICATION</scope>
</reference>
<dbReference type="AlphaFoldDB" id="A0A8C9XMD3"/>
<evidence type="ECO:0000256" key="15">
    <source>
        <dbReference type="ARBA" id="ARBA00065736"/>
    </source>
</evidence>
<dbReference type="GO" id="GO:0000145">
    <property type="term" value="C:exocyst"/>
    <property type="evidence" value="ECO:0007669"/>
    <property type="project" value="InterPro"/>
</dbReference>
<evidence type="ECO:0000256" key="2">
    <source>
        <dbReference type="ARBA" id="ARBA00004214"/>
    </source>
</evidence>
<evidence type="ECO:0000256" key="13">
    <source>
        <dbReference type="ARBA" id="ARBA00023034"/>
    </source>
</evidence>
<keyword evidence="11" id="KW-0653">Protein transport</keyword>
<keyword evidence="8" id="KW-0813">Transport</keyword>
<evidence type="ECO:0000256" key="16">
    <source>
        <dbReference type="ARBA" id="ARBA00079613"/>
    </source>
</evidence>
<name>A0A8C9XMD3_SANLU</name>
<evidence type="ECO:0000256" key="6">
    <source>
        <dbReference type="ARBA" id="ARBA00009447"/>
    </source>
</evidence>
<comment type="function">
    <text evidence="1">Component of the exocyst complex involved in the docking of exocytic vesicles with fusion sites on the plasma membrane.</text>
</comment>
<evidence type="ECO:0000256" key="14">
    <source>
        <dbReference type="ARBA" id="ARBA00023273"/>
    </source>
</evidence>
<dbReference type="InterPro" id="IPR042532">
    <property type="entry name" value="EXOC3/Sec6_C"/>
</dbReference>
<dbReference type="GO" id="GO:0000149">
    <property type="term" value="F:SNARE binding"/>
    <property type="evidence" value="ECO:0007669"/>
    <property type="project" value="TreeGrafter"/>
</dbReference>
<comment type="similarity">
    <text evidence="6">Belongs to the SEC6 family.</text>
</comment>
<comment type="subcellular location">
    <subcellularLocation>
        <location evidence="5">Cell projection</location>
        <location evidence="5">Growth cone</location>
    </subcellularLocation>
    <subcellularLocation>
        <location evidence="4">Cytoplasm</location>
        <location evidence="4">Perinuclear region</location>
    </subcellularLocation>
    <subcellularLocation>
        <location evidence="3">Golgi apparatus</location>
    </subcellularLocation>
    <subcellularLocation>
        <location evidence="2">Midbody</location>
    </subcellularLocation>
</comment>
<evidence type="ECO:0000256" key="1">
    <source>
        <dbReference type="ARBA" id="ARBA00002660"/>
    </source>
</evidence>
<dbReference type="FunFam" id="1.10.357.70:FF:000001">
    <property type="entry name" value="Exocyst complex component 3"/>
    <property type="match status" value="1"/>
</dbReference>
<dbReference type="Proteomes" id="UP000694568">
    <property type="component" value="Unplaced"/>
</dbReference>
<gene>
    <name evidence="17" type="primary">exoc3</name>
</gene>
<evidence type="ECO:0000256" key="10">
    <source>
        <dbReference type="ARBA" id="ARBA00022490"/>
    </source>
</evidence>
<evidence type="ECO:0000256" key="7">
    <source>
        <dbReference type="ARBA" id="ARBA00017529"/>
    </source>
</evidence>
<evidence type="ECO:0000313" key="17">
    <source>
        <dbReference type="Ensembl" id="ENSSLUP00000013000.1"/>
    </source>
</evidence>
<evidence type="ECO:0000256" key="8">
    <source>
        <dbReference type="ARBA" id="ARBA00022448"/>
    </source>
</evidence>
<evidence type="ECO:0000256" key="4">
    <source>
        <dbReference type="ARBA" id="ARBA00004556"/>
    </source>
</evidence>
<dbReference type="Pfam" id="PF06046">
    <property type="entry name" value="Sec6"/>
    <property type="match status" value="1"/>
</dbReference>
<dbReference type="PANTHER" id="PTHR21292">
    <property type="entry name" value="EXOCYST COMPLEX COMPONENT SEC6-RELATED"/>
    <property type="match status" value="1"/>
</dbReference>